<dbReference type="InterPro" id="IPR016033">
    <property type="entry name" value="PolC_DP2_N"/>
</dbReference>
<evidence type="ECO:0000256" key="6">
    <source>
        <dbReference type="ARBA" id="ARBA00022722"/>
    </source>
</evidence>
<protein>
    <recommendedName>
        <fullName evidence="14">DNA polymerase II large subunit</fullName>
        <shortName evidence="14">Pol II</shortName>
        <ecNumber evidence="14">2.7.7.7</ecNumber>
    </recommendedName>
    <alternativeName>
        <fullName evidence="14">Exodeoxyribonuclease large subunit</fullName>
        <ecNumber evidence="14">3.1.11.1</ecNumber>
    </alternativeName>
</protein>
<gene>
    <name evidence="14" type="primary">polC</name>
    <name evidence="19" type="ORF">BEU04_01790</name>
</gene>
<evidence type="ECO:0000256" key="12">
    <source>
        <dbReference type="ARBA" id="ARBA00025068"/>
    </source>
</evidence>
<feature type="region of interest" description="Disordered" evidence="15">
    <location>
        <begin position="563"/>
        <end position="593"/>
    </location>
</feature>
<dbReference type="GO" id="GO:0008310">
    <property type="term" value="F:single-stranded DNA 3'-5' DNA exonuclease activity"/>
    <property type="evidence" value="ECO:0007669"/>
    <property type="project" value="UniProtKB-EC"/>
</dbReference>
<evidence type="ECO:0000256" key="4">
    <source>
        <dbReference type="ARBA" id="ARBA00022695"/>
    </source>
</evidence>
<evidence type="ECO:0000259" key="17">
    <source>
        <dbReference type="Pfam" id="PF24844"/>
    </source>
</evidence>
<dbReference type="NCBIfam" id="NF003103">
    <property type="entry name" value="PRK04023.1"/>
    <property type="match status" value="1"/>
</dbReference>
<dbReference type="InterPro" id="IPR056172">
    <property type="entry name" value="PolC_DP2_cat_dom"/>
</dbReference>
<comment type="caution">
    <text evidence="19">The sequence shown here is derived from an EMBL/GenBank/DDBJ whole genome shotgun (WGS) entry which is preliminary data.</text>
</comment>
<evidence type="ECO:0000259" key="18">
    <source>
        <dbReference type="Pfam" id="PF24846"/>
    </source>
</evidence>
<evidence type="ECO:0000259" key="16">
    <source>
        <dbReference type="Pfam" id="PF03833"/>
    </source>
</evidence>
<keyword evidence="7 14" id="KW-0378">Hydrolase</keyword>
<evidence type="ECO:0000256" key="5">
    <source>
        <dbReference type="ARBA" id="ARBA00022705"/>
    </source>
</evidence>
<evidence type="ECO:0000256" key="8">
    <source>
        <dbReference type="ARBA" id="ARBA00022839"/>
    </source>
</evidence>
<keyword evidence="10 14" id="KW-0238">DNA-binding</keyword>
<feature type="domain" description="DNA polymerase II large subunit DP2 N-terminal" evidence="16">
    <location>
        <begin position="9"/>
        <end position="277"/>
    </location>
</feature>
<dbReference type="HAMAP" id="MF_00324">
    <property type="entry name" value="DNApol_II_L_arch"/>
    <property type="match status" value="1"/>
</dbReference>
<evidence type="ECO:0000256" key="15">
    <source>
        <dbReference type="SAM" id="MobiDB-lite"/>
    </source>
</evidence>
<evidence type="ECO:0000256" key="2">
    <source>
        <dbReference type="ARBA" id="ARBA00011315"/>
    </source>
</evidence>
<dbReference type="EC" id="2.7.7.7" evidence="14"/>
<keyword evidence="5 14" id="KW-0235">DNA replication</keyword>
<dbReference type="InterPro" id="IPR056171">
    <property type="entry name" value="PolC_DP2_central_dom"/>
</dbReference>
<dbReference type="Pfam" id="PF03833">
    <property type="entry name" value="PolC_DP2_N"/>
    <property type="match status" value="1"/>
</dbReference>
<dbReference type="InterPro" id="IPR004475">
    <property type="entry name" value="PolC_DP2"/>
</dbReference>
<evidence type="ECO:0000256" key="3">
    <source>
        <dbReference type="ARBA" id="ARBA00022679"/>
    </source>
</evidence>
<keyword evidence="9 14" id="KW-0239">DNA-directed DNA polymerase</keyword>
<comment type="subunit">
    <text evidence="2 14">Heterodimer of a large subunit and a small subunit.</text>
</comment>
<evidence type="ECO:0000256" key="11">
    <source>
        <dbReference type="ARBA" id="ARBA00023268"/>
    </source>
</evidence>
<dbReference type="EC" id="3.1.11.1" evidence="14"/>
<dbReference type="GO" id="GO:0006308">
    <property type="term" value="P:DNA catabolic process"/>
    <property type="evidence" value="ECO:0007669"/>
    <property type="project" value="UniProtKB-UniRule"/>
</dbReference>
<comment type="catalytic activity">
    <reaction evidence="13 14">
        <text>DNA(n) + a 2'-deoxyribonucleoside 5'-triphosphate = DNA(n+1) + diphosphate</text>
        <dbReference type="Rhea" id="RHEA:22508"/>
        <dbReference type="Rhea" id="RHEA-COMP:17339"/>
        <dbReference type="Rhea" id="RHEA-COMP:17340"/>
        <dbReference type="ChEBI" id="CHEBI:33019"/>
        <dbReference type="ChEBI" id="CHEBI:61560"/>
        <dbReference type="ChEBI" id="CHEBI:173112"/>
        <dbReference type="EC" id="2.7.7.7"/>
    </reaction>
</comment>
<proteinExistence type="inferred from homology"/>
<dbReference type="PANTHER" id="PTHR42210">
    <property type="entry name" value="DNA POLYMERASE II LARGE SUBUNIT"/>
    <property type="match status" value="1"/>
</dbReference>
<evidence type="ECO:0000256" key="13">
    <source>
        <dbReference type="ARBA" id="ARBA00049244"/>
    </source>
</evidence>
<keyword evidence="3 14" id="KW-0808">Transferase</keyword>
<dbReference type="GO" id="GO:0003677">
    <property type="term" value="F:DNA binding"/>
    <property type="evidence" value="ECO:0007669"/>
    <property type="project" value="UniProtKB-UniRule"/>
</dbReference>
<comment type="similarity">
    <text evidence="1 14">Belongs to the archaeal DNA polymerase II family.</text>
</comment>
<evidence type="ECO:0000256" key="9">
    <source>
        <dbReference type="ARBA" id="ARBA00022932"/>
    </source>
</evidence>
<dbReference type="Pfam" id="PF24844">
    <property type="entry name" value="PolC_DP2_central"/>
    <property type="match status" value="1"/>
</dbReference>
<name>A0A1J5T4C6_9ARCH</name>
<keyword evidence="8 14" id="KW-0269">Exonuclease</keyword>
<sequence length="1096" mass="122350">MESSPTSEKYFTSLSKDADECYAIANKARENGFDPTDTSEIKKARDLAERVEAQVGPKGVAELIRNSLIEGSREISALEIAKILAKKIKETSDVKSALEQAIRTSLSILTEGVLVAPTEGLVRVNILDNEDGSQCAAIYFAGPIRAAGGTAQALSVLIADVVRIELGLKSYVPTISEIERYKEEIPLYKRAVNLQYTPSAEEIETIIKSCPICITGEPTERLEVVGHRDLPRVETNRIRGGAALVIAEGLCLKANKILKHVERLEIQGWDFLTTYAKKKKESQKESKGEHKYLKDVLVGRPIFSFPDKAGSFRLRYGRTRLTGLAAIALSPASMKILDSFPAIGTQLKTQLPGKAASITPCDSIEGPSVVLHDGTFLRLDDPDSIDDYLPQINKIIDLGEILISPGEFLENNHNLKPGAWCHEWWHLEANSPDLNPNEVSFEDALSISQKSGAPLHPDYTFFWNDFEISEILELRDILLNSSFENEILKVPISAKSTLECLGVFHTVKSEIIHIDILSKPLLHSLALNVNGIDVVSSKEPNNSKDTLSLIEYFSDLKIKNRAPTRLGSSMGRPEKANERRMSPPPHSLFPIGKSGGPQRLINTSIEKLKDGQVKLELELRTCSKCNEETVSSRHCSLPTLLKERAGHRLVNLKSLVNSSKDHLKMYQIPPTKCVEGLTSATKTPELLEKGILRAKYDLRVYKDGTLRYDMMNLPMTHFYPSEIGLSIDKARELGYLHDYLGNDLVSTDQLVTLQIQDVIFSRKSSSWLLNVARFVDEELEKIYGLEKFYDIPPGQNAKSSDMIGQLMIGLSPHTSAGVLCRLIGFTDANAQYSHPFFHAAKRRNCDGDEDCFMLLLDGLLNYSEKFLPSRRGGTMDTPRVLTTRINPKEIDSEAHNIDLESQYPLSFYQNAELEISPKEVAKDLSFVSNYLEKNREYPFIFTHQTSNINSGPKTSTYVGLGSMQEKSDASLHLVSKIRASDASYLATHTVKKHLLRDLVGNLRSFSRQKVRCNKCNTKYRRPPLSNKCSKSNCGGKILLNVSRASVSKYREMVSDILVRYPDVDNFTQQRVELALSSINTTLENDETTQTNLGEFF</sequence>
<dbReference type="PIRSF" id="PIRSF016275">
    <property type="entry name" value="PolC_DP2"/>
    <property type="match status" value="1"/>
</dbReference>
<keyword evidence="4 14" id="KW-0548">Nucleotidyltransferase</keyword>
<dbReference type="Pfam" id="PF24846">
    <property type="entry name" value="PolC_DP2_cat"/>
    <property type="match status" value="1"/>
</dbReference>
<evidence type="ECO:0000256" key="1">
    <source>
        <dbReference type="ARBA" id="ARBA00011053"/>
    </source>
</evidence>
<keyword evidence="11 14" id="KW-0511">Multifunctional enzyme</keyword>
<dbReference type="NCBIfam" id="TIGR00354">
    <property type="entry name" value="polC"/>
    <property type="match status" value="1"/>
</dbReference>
<dbReference type="PANTHER" id="PTHR42210:SF1">
    <property type="entry name" value="DNA POLYMERASE II LARGE SUBUNIT"/>
    <property type="match status" value="1"/>
</dbReference>
<dbReference type="GO" id="GO:0003887">
    <property type="term" value="F:DNA-directed DNA polymerase activity"/>
    <property type="evidence" value="ECO:0007669"/>
    <property type="project" value="UniProtKB-UniRule"/>
</dbReference>
<evidence type="ECO:0000313" key="20">
    <source>
        <dbReference type="Proteomes" id="UP000183815"/>
    </source>
</evidence>
<evidence type="ECO:0000256" key="10">
    <source>
        <dbReference type="ARBA" id="ARBA00023125"/>
    </source>
</evidence>
<reference evidence="19 20" key="1">
    <citation type="submission" date="2016-08" db="EMBL/GenBank/DDBJ databases">
        <title>New Insights into Marine Group III Euryarchaeota, from dark to light.</title>
        <authorList>
            <person name="Haro-Moreno J.M."/>
            <person name="Rodriguez-Valera F."/>
            <person name="Lopez-Garcia P."/>
            <person name="Moreira D."/>
            <person name="Martin-Cuadrado A.B."/>
        </authorList>
    </citation>
    <scope>NUCLEOTIDE SEQUENCE [LARGE SCALE GENOMIC DNA]</scope>
    <source>
        <strain evidence="19">CG-Bathy1</strain>
    </source>
</reference>
<evidence type="ECO:0000256" key="7">
    <source>
        <dbReference type="ARBA" id="ARBA00022801"/>
    </source>
</evidence>
<evidence type="ECO:0000256" key="14">
    <source>
        <dbReference type="HAMAP-Rule" id="MF_00324"/>
    </source>
</evidence>
<keyword evidence="6 14" id="KW-0540">Nuclease</keyword>
<comment type="function">
    <text evidence="12 14">Possesses two activities: a DNA synthesis (polymerase) and an exonucleolytic activity that degrades single-stranded DNA in the 3'- to 5'-direction. Has a template-primer preference which is characteristic of a replicative DNA polymerase.</text>
</comment>
<dbReference type="Proteomes" id="UP000183815">
    <property type="component" value="Unassembled WGS sequence"/>
</dbReference>
<feature type="domain" description="DNA polymerase II large subunit DP2 catalytic" evidence="18">
    <location>
        <begin position="669"/>
        <end position="966"/>
    </location>
</feature>
<evidence type="ECO:0000313" key="19">
    <source>
        <dbReference type="EMBL" id="OIR15713.1"/>
    </source>
</evidence>
<dbReference type="EMBL" id="MIYU01000016">
    <property type="protein sequence ID" value="OIR15713.1"/>
    <property type="molecule type" value="Genomic_DNA"/>
</dbReference>
<dbReference type="AlphaFoldDB" id="A0A1J5T4C6"/>
<organism evidence="19 20">
    <name type="scientific">Marine Group III euryarchaeote CG-Bathy1</name>
    <dbReference type="NCBI Taxonomy" id="1889001"/>
    <lineage>
        <taxon>Archaea</taxon>
        <taxon>Methanobacteriati</taxon>
        <taxon>Thermoplasmatota</taxon>
        <taxon>Thermoplasmata</taxon>
        <taxon>Candidatus Thermoprofundales</taxon>
    </lineage>
</organism>
<accession>A0A1J5T4C6</accession>
<dbReference type="GO" id="GO:0006261">
    <property type="term" value="P:DNA-templated DNA replication"/>
    <property type="evidence" value="ECO:0007669"/>
    <property type="project" value="UniProtKB-UniRule"/>
</dbReference>
<feature type="domain" description="DNA polymerase II large subunit DP2 central" evidence="17">
    <location>
        <begin position="281"/>
        <end position="633"/>
    </location>
</feature>
<comment type="catalytic activity">
    <reaction evidence="14">
        <text>Exonucleolytic cleavage in the 3'- to 5'-direction to yield nucleoside 5'-phosphates.</text>
        <dbReference type="EC" id="3.1.11.1"/>
    </reaction>
</comment>
<feature type="compositionally biased region" description="Basic and acidic residues" evidence="15">
    <location>
        <begin position="572"/>
        <end position="581"/>
    </location>
</feature>